<dbReference type="OrthoDB" id="1022638at2759"/>
<comment type="caution">
    <text evidence="1">The sequence shown here is derived from an EMBL/GenBank/DDBJ whole genome shotgun (WGS) entry which is preliminary data.</text>
</comment>
<name>A0A9W4I2K5_PENNA</name>
<gene>
    <name evidence="1" type="ORF">PNAL_LOCUS7596</name>
</gene>
<evidence type="ECO:0000313" key="1">
    <source>
        <dbReference type="EMBL" id="CAG8204629.1"/>
    </source>
</evidence>
<dbReference type="AlphaFoldDB" id="A0A9W4I2K5"/>
<dbReference type="EMBL" id="CAJVNV010000444">
    <property type="protein sequence ID" value="CAG8204629.1"/>
    <property type="molecule type" value="Genomic_DNA"/>
</dbReference>
<evidence type="ECO:0000313" key="2">
    <source>
        <dbReference type="Proteomes" id="UP001153461"/>
    </source>
</evidence>
<protein>
    <submittedName>
        <fullName evidence="1">Uncharacterized protein</fullName>
    </submittedName>
</protein>
<reference evidence="1" key="1">
    <citation type="submission" date="2021-07" db="EMBL/GenBank/DDBJ databases">
        <authorList>
            <person name="Branca A.L. A."/>
        </authorList>
    </citation>
    <scope>NUCLEOTIDE SEQUENCE</scope>
</reference>
<organism evidence="1 2">
    <name type="scientific">Penicillium nalgiovense</name>
    <dbReference type="NCBI Taxonomy" id="60175"/>
    <lineage>
        <taxon>Eukaryota</taxon>
        <taxon>Fungi</taxon>
        <taxon>Dikarya</taxon>
        <taxon>Ascomycota</taxon>
        <taxon>Pezizomycotina</taxon>
        <taxon>Eurotiomycetes</taxon>
        <taxon>Eurotiomycetidae</taxon>
        <taxon>Eurotiales</taxon>
        <taxon>Aspergillaceae</taxon>
        <taxon>Penicillium</taxon>
    </lineage>
</organism>
<sequence>MASFHNVLPPTTRRYKYEGYDQCLRVLDQEAERVERVEDTHEAYNPYSIMEIDEPSFLECFVKEESPLSKSWEVYDHVSQSALLKEYSFAHAVIVGAFHRIFSAWADTSRDYIVSGYGATVRGKTLTKRPEYTWMPLGMLDIRSEWPTFVSEVVWLETSTKLQEDMKFWLDDPEGSVNAAISITVSEEKILVESWARRHNSPPSPNQSIEIVRNPSAGCPRVSGHLEIEFSDVVLRDKKDGESNFVMTPADMNELARHMW</sequence>
<proteinExistence type="predicted"/>
<accession>A0A9W4I2K5</accession>
<dbReference type="Proteomes" id="UP001153461">
    <property type="component" value="Unassembled WGS sequence"/>
</dbReference>